<reference evidence="3" key="1">
    <citation type="journal article" date="2018" name="Gigascience">
        <title>Genome assembly of the Pink Ipe (Handroanthus impetiginosus, Bignoniaceae), a highly valued, ecologically keystone Neotropical timber forest tree.</title>
        <authorList>
            <person name="Silva-Junior O.B."/>
            <person name="Grattapaglia D."/>
            <person name="Novaes E."/>
            <person name="Collevatti R.G."/>
        </authorList>
    </citation>
    <scope>NUCLEOTIDE SEQUENCE [LARGE SCALE GENOMIC DNA]</scope>
    <source>
        <strain evidence="3">cv. UFG-1</strain>
    </source>
</reference>
<feature type="transmembrane region" description="Helical" evidence="1">
    <location>
        <begin position="79"/>
        <end position="97"/>
    </location>
</feature>
<comment type="caution">
    <text evidence="2">The sequence shown here is derived from an EMBL/GenBank/DDBJ whole genome shotgun (WGS) entry which is preliminary data.</text>
</comment>
<evidence type="ECO:0000313" key="2">
    <source>
        <dbReference type="EMBL" id="PIM97621.1"/>
    </source>
</evidence>
<keyword evidence="2" id="KW-0808">Transferase</keyword>
<evidence type="ECO:0000313" key="3">
    <source>
        <dbReference type="Proteomes" id="UP000231279"/>
    </source>
</evidence>
<dbReference type="EMBL" id="NKXS01009375">
    <property type="protein sequence ID" value="PIM97621.1"/>
    <property type="molecule type" value="Genomic_DNA"/>
</dbReference>
<proteinExistence type="predicted"/>
<organism evidence="2 3">
    <name type="scientific">Handroanthus impetiginosus</name>
    <dbReference type="NCBI Taxonomy" id="429701"/>
    <lineage>
        <taxon>Eukaryota</taxon>
        <taxon>Viridiplantae</taxon>
        <taxon>Streptophyta</taxon>
        <taxon>Embryophyta</taxon>
        <taxon>Tracheophyta</taxon>
        <taxon>Spermatophyta</taxon>
        <taxon>Magnoliopsida</taxon>
        <taxon>eudicotyledons</taxon>
        <taxon>Gunneridae</taxon>
        <taxon>Pentapetalae</taxon>
        <taxon>asterids</taxon>
        <taxon>lamiids</taxon>
        <taxon>Lamiales</taxon>
        <taxon>Bignoniaceae</taxon>
        <taxon>Crescentiina</taxon>
        <taxon>Tabebuia alliance</taxon>
        <taxon>Handroanthus</taxon>
    </lineage>
</organism>
<dbReference type="OrthoDB" id="9909019at2759"/>
<name>A0A2G9FXG4_9LAMI</name>
<keyword evidence="2" id="KW-0012">Acyltransferase</keyword>
<feature type="transmembrane region" description="Helical" evidence="1">
    <location>
        <begin position="50"/>
        <end position="73"/>
    </location>
</feature>
<keyword evidence="1" id="KW-0472">Membrane</keyword>
<protein>
    <submittedName>
        <fullName evidence="2">Protein S-acyltransferase</fullName>
        <ecNumber evidence="2">2.3.1.225</ecNumber>
    </submittedName>
</protein>
<keyword evidence="1" id="KW-1133">Transmembrane helix</keyword>
<sequence length="132" mass="14884">MYVVPPPNRSDPLSGSTNGSDELRIYQTWKGSNKFFLQGRFIFGPDVRSLALTIFLIVAPVTVFCVFVAGKLMDDFTNHWGTSIMVIAVVFTFYVCASSDVFHYQIPPVSIPLSLFRCFRNTLLLSLDEFCL</sequence>
<evidence type="ECO:0000256" key="1">
    <source>
        <dbReference type="SAM" id="Phobius"/>
    </source>
</evidence>
<keyword evidence="1" id="KW-0812">Transmembrane</keyword>
<gene>
    <name evidence="2" type="ORF">CDL12_29906</name>
</gene>
<dbReference type="EC" id="2.3.1.225" evidence="2"/>
<keyword evidence="3" id="KW-1185">Reference proteome</keyword>
<dbReference type="GO" id="GO:0019706">
    <property type="term" value="F:protein-cysteine S-palmitoyltransferase activity"/>
    <property type="evidence" value="ECO:0007669"/>
    <property type="project" value="UniProtKB-EC"/>
</dbReference>
<dbReference type="STRING" id="429701.A0A2G9FXG4"/>
<dbReference type="AlphaFoldDB" id="A0A2G9FXG4"/>
<accession>A0A2G9FXG4</accession>
<dbReference type="Proteomes" id="UP000231279">
    <property type="component" value="Unassembled WGS sequence"/>
</dbReference>